<comment type="caution">
    <text evidence="4">The sequence shown here is derived from an EMBL/GenBank/DDBJ whole genome shotgun (WGS) entry which is preliminary data.</text>
</comment>
<dbReference type="InterPro" id="IPR000086">
    <property type="entry name" value="NUDIX_hydrolase_dom"/>
</dbReference>
<evidence type="ECO:0000313" key="4">
    <source>
        <dbReference type="EMBL" id="HEA86635.1"/>
    </source>
</evidence>
<dbReference type="PANTHER" id="PTHR43736">
    <property type="entry name" value="ADP-RIBOSE PYROPHOSPHATASE"/>
    <property type="match status" value="1"/>
</dbReference>
<organism evidence="4">
    <name type="scientific">candidate division WOR-3 bacterium</name>
    <dbReference type="NCBI Taxonomy" id="2052148"/>
    <lineage>
        <taxon>Bacteria</taxon>
        <taxon>Bacteria division WOR-3</taxon>
    </lineage>
</organism>
<evidence type="ECO:0000259" key="3">
    <source>
        <dbReference type="PROSITE" id="PS51462"/>
    </source>
</evidence>
<gene>
    <name evidence="4" type="ORF">ENP94_01315</name>
</gene>
<dbReference type="AlphaFoldDB" id="A0A7C1NBL1"/>
<comment type="similarity">
    <text evidence="2">Belongs to the Nudix hydrolase family.</text>
</comment>
<name>A0A7C1NBL1_UNCW3</name>
<reference evidence="4" key="1">
    <citation type="journal article" date="2020" name="mSystems">
        <title>Genome- and Community-Level Interaction Insights into Carbon Utilization and Element Cycling Functions of Hydrothermarchaeota in Hydrothermal Sediment.</title>
        <authorList>
            <person name="Zhou Z."/>
            <person name="Liu Y."/>
            <person name="Xu W."/>
            <person name="Pan J."/>
            <person name="Luo Z.H."/>
            <person name="Li M."/>
        </authorList>
    </citation>
    <scope>NUCLEOTIDE SEQUENCE [LARGE SCALE GENOMIC DNA]</scope>
    <source>
        <strain evidence="4">SpSt-265</strain>
    </source>
</reference>
<dbReference type="PROSITE" id="PS00893">
    <property type="entry name" value="NUDIX_BOX"/>
    <property type="match status" value="1"/>
</dbReference>
<dbReference type="PRINTS" id="PR00502">
    <property type="entry name" value="NUDIXFAMILY"/>
</dbReference>
<dbReference type="CDD" id="cd18873">
    <property type="entry name" value="NUDIX_NadM_like"/>
    <property type="match status" value="1"/>
</dbReference>
<evidence type="ECO:0000256" key="1">
    <source>
        <dbReference type="ARBA" id="ARBA00022801"/>
    </source>
</evidence>
<accession>A0A7C1NBL1</accession>
<dbReference type="Pfam" id="PF00293">
    <property type="entry name" value="NUDIX"/>
    <property type="match status" value="1"/>
</dbReference>
<dbReference type="InterPro" id="IPR015797">
    <property type="entry name" value="NUDIX_hydrolase-like_dom_sf"/>
</dbReference>
<keyword evidence="1 2" id="KW-0378">Hydrolase</keyword>
<dbReference type="PROSITE" id="PS51462">
    <property type="entry name" value="NUDIX"/>
    <property type="match status" value="1"/>
</dbReference>
<evidence type="ECO:0000256" key="2">
    <source>
        <dbReference type="RuleBase" id="RU003476"/>
    </source>
</evidence>
<feature type="domain" description="Nudix hydrolase" evidence="3">
    <location>
        <begin position="5"/>
        <end position="129"/>
    </location>
</feature>
<protein>
    <submittedName>
        <fullName evidence="4">NUDIX hydrolase</fullName>
    </submittedName>
</protein>
<dbReference type="PANTHER" id="PTHR43736:SF1">
    <property type="entry name" value="DIHYDRONEOPTERIN TRIPHOSPHATE DIPHOSPHATASE"/>
    <property type="match status" value="1"/>
</dbReference>
<dbReference type="Gene3D" id="3.90.79.10">
    <property type="entry name" value="Nucleoside Triphosphate Pyrophosphohydrolase"/>
    <property type="match status" value="1"/>
</dbReference>
<sequence>MRYRQPKLAVDCIIRLRDRVVLIYRRNEPKGWALPGGFVNYGETVEEAVVREIREETGLELDNLQQFHVYSDPKRDPRWHCVSVVFTAEGRGEPRAGDDAGRIMLVELDRLDEVNLVFDHRQILEDYRGQCGANPDRR</sequence>
<dbReference type="SUPFAM" id="SSF55811">
    <property type="entry name" value="Nudix"/>
    <property type="match status" value="1"/>
</dbReference>
<dbReference type="InterPro" id="IPR020084">
    <property type="entry name" value="NUDIX_hydrolase_CS"/>
</dbReference>
<dbReference type="GO" id="GO:0016787">
    <property type="term" value="F:hydrolase activity"/>
    <property type="evidence" value="ECO:0007669"/>
    <property type="project" value="UniProtKB-KW"/>
</dbReference>
<dbReference type="EMBL" id="DSLG01000002">
    <property type="protein sequence ID" value="HEA86635.1"/>
    <property type="molecule type" value="Genomic_DNA"/>
</dbReference>
<dbReference type="InterPro" id="IPR020476">
    <property type="entry name" value="Nudix_hydrolase"/>
</dbReference>
<proteinExistence type="inferred from homology"/>